<evidence type="ECO:0000313" key="3">
    <source>
        <dbReference type="Proteomes" id="UP000515743"/>
    </source>
</evidence>
<feature type="region of interest" description="Disordered" evidence="1">
    <location>
        <begin position="22"/>
        <end position="46"/>
    </location>
</feature>
<protein>
    <submittedName>
        <fullName evidence="2">Uncharacterized protein</fullName>
    </submittedName>
</protein>
<gene>
    <name evidence="2" type="ORF">H0194_02325</name>
</gene>
<dbReference type="RefSeq" id="WP_185177017.1">
    <property type="nucleotide sequence ID" value="NZ_CP059404.1"/>
</dbReference>
<evidence type="ECO:0000256" key="1">
    <source>
        <dbReference type="SAM" id="MobiDB-lite"/>
    </source>
</evidence>
<proteinExistence type="predicted"/>
<reference evidence="2 3" key="1">
    <citation type="submission" date="2020-07" db="EMBL/GenBank/DDBJ databases">
        <title>Complete genome and description of Corynebacterium incognita strain Marseille-Q3630 sp. nov.</title>
        <authorList>
            <person name="Boxberger M."/>
        </authorList>
    </citation>
    <scope>NUCLEOTIDE SEQUENCE [LARGE SCALE GENOMIC DNA]</scope>
    <source>
        <strain evidence="2 3">Marseille-Q3630</strain>
    </source>
</reference>
<accession>A0A7G7CLU6</accession>
<name>A0A7G7CLU6_9CORY</name>
<organism evidence="2 3">
    <name type="scientific">Corynebacterium incognita</name>
    <dbReference type="NCBI Taxonomy" id="2754725"/>
    <lineage>
        <taxon>Bacteria</taxon>
        <taxon>Bacillati</taxon>
        <taxon>Actinomycetota</taxon>
        <taxon>Actinomycetes</taxon>
        <taxon>Mycobacteriales</taxon>
        <taxon>Corynebacteriaceae</taxon>
        <taxon>Corynebacterium</taxon>
    </lineage>
</organism>
<evidence type="ECO:0000313" key="2">
    <source>
        <dbReference type="EMBL" id="QNE88562.1"/>
    </source>
</evidence>
<sequence length="46" mass="5002">MGFKDLFKKNQSQDCCAVEIVPDEGEEQETGGQATDCSTEESKGCE</sequence>
<keyword evidence="3" id="KW-1185">Reference proteome</keyword>
<dbReference type="AlphaFoldDB" id="A0A7G7CLU6"/>
<dbReference type="KEGG" id="cik:H0194_02325"/>
<dbReference type="Proteomes" id="UP000515743">
    <property type="component" value="Chromosome"/>
</dbReference>
<dbReference type="EMBL" id="CP059404">
    <property type="protein sequence ID" value="QNE88562.1"/>
    <property type="molecule type" value="Genomic_DNA"/>
</dbReference>